<keyword evidence="2" id="KW-1185">Reference proteome</keyword>
<dbReference type="AlphaFoldDB" id="A0A0N4T0S1"/>
<dbReference type="WBParaSite" id="BPAG_0000173101-mRNA-1">
    <property type="protein sequence ID" value="BPAG_0000173101-mRNA-1"/>
    <property type="gene ID" value="BPAG_0000173101"/>
</dbReference>
<accession>A0A0N4T0S1</accession>
<proteinExistence type="predicted"/>
<protein>
    <submittedName>
        <fullName evidence="3">Toxin_TOLIP domain-containing protein</fullName>
    </submittedName>
</protein>
<evidence type="ECO:0000313" key="1">
    <source>
        <dbReference type="EMBL" id="VDN82898.1"/>
    </source>
</evidence>
<dbReference type="EMBL" id="UZAD01000156">
    <property type="protein sequence ID" value="VDN82898.1"/>
    <property type="molecule type" value="Genomic_DNA"/>
</dbReference>
<dbReference type="CDD" id="cd00117">
    <property type="entry name" value="TFP"/>
    <property type="match status" value="1"/>
</dbReference>
<dbReference type="InterPro" id="IPR045860">
    <property type="entry name" value="Snake_toxin-like_sf"/>
</dbReference>
<evidence type="ECO:0000313" key="3">
    <source>
        <dbReference type="WBParaSite" id="BPAG_0000173101-mRNA-1"/>
    </source>
</evidence>
<gene>
    <name evidence="1" type="ORF">BPAG_LOCUS1712</name>
</gene>
<dbReference type="SUPFAM" id="SSF57302">
    <property type="entry name" value="Snake toxin-like"/>
    <property type="match status" value="1"/>
</dbReference>
<dbReference type="Proteomes" id="UP000278627">
    <property type="component" value="Unassembled WGS sequence"/>
</dbReference>
<reference evidence="3" key="1">
    <citation type="submission" date="2017-02" db="UniProtKB">
        <authorList>
            <consortium name="WormBaseParasite"/>
        </authorList>
    </citation>
    <scope>IDENTIFICATION</scope>
</reference>
<name>A0A0N4T0S1_BRUPA</name>
<evidence type="ECO:0000313" key="2">
    <source>
        <dbReference type="Proteomes" id="UP000278627"/>
    </source>
</evidence>
<sequence>MITYHHLLLLFSLLFLVLVIFFPSIINALKCYSCSYSMLELTPENDDFFCANESLIKIDRDLTTRICAPWEKFCMTTVETSLKAFSAVIRACGDICREPCESDGYGTDMVRCDHCCTEDFCNGNYSVRYYMELMKQQHTSWIKPLVGEKLYNRNNNITFPY</sequence>
<reference evidence="1 2" key="2">
    <citation type="submission" date="2018-11" db="EMBL/GenBank/DDBJ databases">
        <authorList>
            <consortium name="Pathogen Informatics"/>
        </authorList>
    </citation>
    <scope>NUCLEOTIDE SEQUENCE [LARGE SCALE GENOMIC DNA]</scope>
</reference>
<organism evidence="3">
    <name type="scientific">Brugia pahangi</name>
    <name type="common">Filarial nematode worm</name>
    <dbReference type="NCBI Taxonomy" id="6280"/>
    <lineage>
        <taxon>Eukaryota</taxon>
        <taxon>Metazoa</taxon>
        <taxon>Ecdysozoa</taxon>
        <taxon>Nematoda</taxon>
        <taxon>Chromadorea</taxon>
        <taxon>Rhabditida</taxon>
        <taxon>Spirurina</taxon>
        <taxon>Spiruromorpha</taxon>
        <taxon>Filarioidea</taxon>
        <taxon>Onchocercidae</taxon>
        <taxon>Brugia</taxon>
    </lineage>
</organism>